<sequence length="104" mass="11379">MKAITLILLAAVVAGASAAARCVRDNGSGQPGCKNLEEVTQGVWRHNHDPTAYWECSKLNQPATLNRCTSDSAFHPTLLECVSWDDWEWQPTCAPLTRPDVVDA</sequence>
<dbReference type="SUPFAM" id="SSF57625">
    <property type="entry name" value="Invertebrate chitin-binding proteins"/>
    <property type="match status" value="1"/>
</dbReference>
<dbReference type="AlphaFoldDB" id="A0A8D8IMP6"/>
<dbReference type="InterPro" id="IPR036508">
    <property type="entry name" value="Chitin-bd_dom_sf"/>
</dbReference>
<feature type="signal peptide" evidence="1">
    <location>
        <begin position="1"/>
        <end position="18"/>
    </location>
</feature>
<name>A0A8D8IMP6_CULPI</name>
<proteinExistence type="predicted"/>
<reference evidence="2" key="1">
    <citation type="submission" date="2021-05" db="EMBL/GenBank/DDBJ databases">
        <authorList>
            <person name="Alioto T."/>
            <person name="Alioto T."/>
            <person name="Gomez Garrido J."/>
        </authorList>
    </citation>
    <scope>NUCLEOTIDE SEQUENCE</scope>
</reference>
<accession>A0A8D8IMP6</accession>
<dbReference type="PANTHER" id="PTHR20987:SF0">
    <property type="entry name" value="CHITIN-BINDING TYPE-2 DOMAIN-CONTAINING PROTEIN-RELATED"/>
    <property type="match status" value="1"/>
</dbReference>
<organism evidence="2">
    <name type="scientific">Culex pipiens</name>
    <name type="common">House mosquito</name>
    <dbReference type="NCBI Taxonomy" id="7175"/>
    <lineage>
        <taxon>Eukaryota</taxon>
        <taxon>Metazoa</taxon>
        <taxon>Ecdysozoa</taxon>
        <taxon>Arthropoda</taxon>
        <taxon>Hexapoda</taxon>
        <taxon>Insecta</taxon>
        <taxon>Pterygota</taxon>
        <taxon>Neoptera</taxon>
        <taxon>Endopterygota</taxon>
        <taxon>Diptera</taxon>
        <taxon>Nematocera</taxon>
        <taxon>Culicoidea</taxon>
        <taxon>Culicidae</taxon>
        <taxon>Culicinae</taxon>
        <taxon>Culicini</taxon>
        <taxon>Culex</taxon>
        <taxon>Culex</taxon>
    </lineage>
</organism>
<feature type="chain" id="PRO_5036428183" evidence="1">
    <location>
        <begin position="19"/>
        <end position="104"/>
    </location>
</feature>
<dbReference type="EMBL" id="HBUE01146605">
    <property type="protein sequence ID" value="CAG6503389.1"/>
    <property type="molecule type" value="Transcribed_RNA"/>
</dbReference>
<protein>
    <submittedName>
        <fullName evidence="2">(northern house mosquito) hypothetical protein</fullName>
    </submittedName>
</protein>
<dbReference type="PANTHER" id="PTHR20987">
    <property type="entry name" value="CHITIN-BINDING TYPE-2 DOMAIN-CONTAINING PROTEIN-RELATED"/>
    <property type="match status" value="1"/>
</dbReference>
<dbReference type="EMBL" id="HBUE01251519">
    <property type="protein sequence ID" value="CAG6554637.1"/>
    <property type="molecule type" value="Transcribed_RNA"/>
</dbReference>
<evidence type="ECO:0000256" key="1">
    <source>
        <dbReference type="SAM" id="SignalP"/>
    </source>
</evidence>
<evidence type="ECO:0000313" key="2">
    <source>
        <dbReference type="EMBL" id="CAG6554637.1"/>
    </source>
</evidence>
<dbReference type="GO" id="GO:0008061">
    <property type="term" value="F:chitin binding"/>
    <property type="evidence" value="ECO:0007669"/>
    <property type="project" value="InterPro"/>
</dbReference>
<keyword evidence="1" id="KW-0732">Signal</keyword>